<dbReference type="EMBL" id="JAMZIH010000913">
    <property type="protein sequence ID" value="KAJ1678715.1"/>
    <property type="molecule type" value="Genomic_DNA"/>
</dbReference>
<dbReference type="Proteomes" id="UP001145114">
    <property type="component" value="Unassembled WGS sequence"/>
</dbReference>
<name>A0ACC1HTP2_9FUNG</name>
<evidence type="ECO:0000313" key="1">
    <source>
        <dbReference type="EMBL" id="KAJ1678715.1"/>
    </source>
</evidence>
<gene>
    <name evidence="1" type="ORF">EV182_003492</name>
</gene>
<comment type="caution">
    <text evidence="1">The sequence shown here is derived from an EMBL/GenBank/DDBJ whole genome shotgun (WGS) entry which is preliminary data.</text>
</comment>
<reference evidence="1" key="1">
    <citation type="submission" date="2022-06" db="EMBL/GenBank/DDBJ databases">
        <title>Phylogenomic reconstructions and comparative analyses of Kickxellomycotina fungi.</title>
        <authorList>
            <person name="Reynolds N.K."/>
            <person name="Stajich J.E."/>
            <person name="Barry K."/>
            <person name="Grigoriev I.V."/>
            <person name="Crous P."/>
            <person name="Smith M.E."/>
        </authorList>
    </citation>
    <scope>NUCLEOTIDE SEQUENCE</scope>
    <source>
        <strain evidence="1">RSA 2271</strain>
    </source>
</reference>
<evidence type="ECO:0000313" key="2">
    <source>
        <dbReference type="Proteomes" id="UP001145114"/>
    </source>
</evidence>
<feature type="non-terminal residue" evidence="1">
    <location>
        <position position="1"/>
    </location>
</feature>
<sequence>SKLGERISRYADRTHALEKKTRQLQQDHEKLLKDIEKGDGISAIPVAQQRISDLEQEIRALKTERSELYRTQGVNAQRLLDISDKMREQEHTINSQNNEQRKGWMYLPPLPHFTDGVREVKQKLTVKYLDRLELRLTELREELRRRTSKVQDQADALREKDNIIQILQDEMNALQLELVQYDKKMEALKEENEQLVQRWMEKMTSEADYMNDVTNELRRARRASLLSPSSGTRVEEGGFFGHPTKSNSYVTWPNHPSSVTAMIDASSSELHSLAISGDGYMLATGGQEKVVSVYDSVTGKSIARFKDSLNSVNCVQFNTDSSMLLAASSDSSIYTWDLNKMRVKVSCSQDRTIKIWNVQKGTFTKTIFAVSGFTDMCLQGGTGQVGY</sequence>
<accession>A0ACC1HTP2</accession>
<keyword evidence="2" id="KW-1185">Reference proteome</keyword>
<protein>
    <submittedName>
        <fullName evidence="1">Uncharacterized protein</fullName>
    </submittedName>
</protein>
<proteinExistence type="predicted"/>
<organism evidence="1 2">
    <name type="scientific">Spiromyces aspiralis</name>
    <dbReference type="NCBI Taxonomy" id="68401"/>
    <lineage>
        <taxon>Eukaryota</taxon>
        <taxon>Fungi</taxon>
        <taxon>Fungi incertae sedis</taxon>
        <taxon>Zoopagomycota</taxon>
        <taxon>Kickxellomycotina</taxon>
        <taxon>Kickxellomycetes</taxon>
        <taxon>Kickxellales</taxon>
        <taxon>Kickxellaceae</taxon>
        <taxon>Spiromyces</taxon>
    </lineage>
</organism>